<feature type="compositionally biased region" description="Polar residues" evidence="1">
    <location>
        <begin position="275"/>
        <end position="284"/>
    </location>
</feature>
<dbReference type="AlphaFoldDB" id="A0A8H4RN31"/>
<evidence type="ECO:0000256" key="1">
    <source>
        <dbReference type="SAM" id="MobiDB-lite"/>
    </source>
</evidence>
<dbReference type="SUPFAM" id="SSF69065">
    <property type="entry name" value="RNase III domain-like"/>
    <property type="match status" value="1"/>
</dbReference>
<proteinExistence type="predicted"/>
<comment type="caution">
    <text evidence="2">The sequence shown here is derived from an EMBL/GenBank/DDBJ whole genome shotgun (WGS) entry which is preliminary data.</text>
</comment>
<dbReference type="GO" id="GO:0004525">
    <property type="term" value="F:ribonuclease III activity"/>
    <property type="evidence" value="ECO:0007669"/>
    <property type="project" value="InterPro"/>
</dbReference>
<name>A0A8H4RN31_9HELO</name>
<dbReference type="GO" id="GO:0006396">
    <property type="term" value="P:RNA processing"/>
    <property type="evidence" value="ECO:0007669"/>
    <property type="project" value="InterPro"/>
</dbReference>
<dbReference type="Gene3D" id="1.10.1520.10">
    <property type="entry name" value="Ribonuclease III domain"/>
    <property type="match status" value="1"/>
</dbReference>
<evidence type="ECO:0000313" key="2">
    <source>
        <dbReference type="EMBL" id="KAF4632573.1"/>
    </source>
</evidence>
<feature type="region of interest" description="Disordered" evidence="1">
    <location>
        <begin position="203"/>
        <end position="306"/>
    </location>
</feature>
<evidence type="ECO:0000313" key="3">
    <source>
        <dbReference type="Proteomes" id="UP000566819"/>
    </source>
</evidence>
<gene>
    <name evidence="2" type="ORF">G7Y89_g5549</name>
</gene>
<keyword evidence="3" id="KW-1185">Reference proteome</keyword>
<sequence>MASSKYIEWLENIIAYCFRDRSLLETALTAPGAEGDKEGTEEEKVRYQGNRLLAQVGRSLLQLVIETRALSEGNFRRGDTREALDPVTAGQNHIERAKALQIDPNIKLNPRQRGIVEPRTLQLAIYAIVGAVWRDCQEDFSITDNTITRLFIGIEAPHCIDPQQISLDDFISTELLDDDSGEEYSPVDTDVIRDGSSIRANLQCDRTAASYDDQPSRTGAGNERDQEQHDPVLSNNETSVLPTVDNIPMENQSQGRTLSLRLAETPIRPKRSLRTSETSSNNVENHPMQRSIGPATKKRRSSTRNFEPQQSIQLYDYLALEKKRYRSLGLPFPWTDIDSAIRASNISLKDSDLATLKTLFFVIGSPESLVALQEILKAQRIASADKEFGGGCDLSLADRVRAIEGIGPNIAYLVLRRRCHIYQLFLDCSKGSRRTSDGFVIDTMQSISMQGGPQIGNPNNLEDSRITEEILKDVYPDLKPSTDSYQKKRRFVRNLRKLGERFDILVRTFDYGILGLLSWPRGGLLEVPALTVTDEIILSLSDAVFKSFVVYLKQVQGDHLCATSNAVSNAVTALFRAPFPSIIFALEQVESSKILEFPKGSQVLLSLIS</sequence>
<accession>A0A8H4RN31</accession>
<dbReference type="InterPro" id="IPR036389">
    <property type="entry name" value="RNase_III_sf"/>
</dbReference>
<protein>
    <submittedName>
        <fullName evidence="2">Uncharacterized protein</fullName>
    </submittedName>
</protein>
<organism evidence="2 3">
    <name type="scientific">Cudoniella acicularis</name>
    <dbReference type="NCBI Taxonomy" id="354080"/>
    <lineage>
        <taxon>Eukaryota</taxon>
        <taxon>Fungi</taxon>
        <taxon>Dikarya</taxon>
        <taxon>Ascomycota</taxon>
        <taxon>Pezizomycotina</taxon>
        <taxon>Leotiomycetes</taxon>
        <taxon>Helotiales</taxon>
        <taxon>Tricladiaceae</taxon>
        <taxon>Cudoniella</taxon>
    </lineage>
</organism>
<dbReference type="OrthoDB" id="67027at2759"/>
<dbReference type="Proteomes" id="UP000566819">
    <property type="component" value="Unassembled WGS sequence"/>
</dbReference>
<dbReference type="EMBL" id="JAAMPI010000335">
    <property type="protein sequence ID" value="KAF4632573.1"/>
    <property type="molecule type" value="Genomic_DNA"/>
</dbReference>
<reference evidence="2 3" key="1">
    <citation type="submission" date="2020-03" db="EMBL/GenBank/DDBJ databases">
        <title>Draft Genome Sequence of Cudoniella acicularis.</title>
        <authorList>
            <person name="Buettner E."/>
            <person name="Kellner H."/>
        </authorList>
    </citation>
    <scope>NUCLEOTIDE SEQUENCE [LARGE SCALE GENOMIC DNA]</scope>
    <source>
        <strain evidence="2 3">DSM 108380</strain>
    </source>
</reference>